<dbReference type="RefSeq" id="WP_379026187.1">
    <property type="nucleotide sequence ID" value="NZ_JBHRTA010000062.1"/>
</dbReference>
<protein>
    <submittedName>
        <fullName evidence="2">FAD-dependent oxidoreductase</fullName>
    </submittedName>
</protein>
<reference evidence="3" key="1">
    <citation type="journal article" date="2019" name="Int. J. Syst. Evol. Microbiol.">
        <title>The Global Catalogue of Microorganisms (GCM) 10K type strain sequencing project: providing services to taxonomists for standard genome sequencing and annotation.</title>
        <authorList>
            <consortium name="The Broad Institute Genomics Platform"/>
            <consortium name="The Broad Institute Genome Sequencing Center for Infectious Disease"/>
            <person name="Wu L."/>
            <person name="Ma J."/>
        </authorList>
    </citation>
    <scope>NUCLEOTIDE SEQUENCE [LARGE SCALE GENOMIC DNA]</scope>
    <source>
        <strain evidence="3">KCTC 52416</strain>
    </source>
</reference>
<dbReference type="Gene3D" id="3.50.50.60">
    <property type="entry name" value="FAD/NAD(P)-binding domain"/>
    <property type="match status" value="1"/>
</dbReference>
<comment type="caution">
    <text evidence="2">The sequence shown here is derived from an EMBL/GenBank/DDBJ whole genome shotgun (WGS) entry which is preliminary data.</text>
</comment>
<dbReference type="SUPFAM" id="SSF51905">
    <property type="entry name" value="FAD/NAD(P)-binding domain"/>
    <property type="match status" value="1"/>
</dbReference>
<evidence type="ECO:0000313" key="3">
    <source>
        <dbReference type="Proteomes" id="UP001595526"/>
    </source>
</evidence>
<dbReference type="EMBL" id="JBHRTA010000062">
    <property type="protein sequence ID" value="MFC3200011.1"/>
    <property type="molecule type" value="Genomic_DNA"/>
</dbReference>
<keyword evidence="3" id="KW-1185">Reference proteome</keyword>
<gene>
    <name evidence="2" type="ORF">ACFOET_20490</name>
</gene>
<proteinExistence type="predicted"/>
<sequence length="137" mass="14573">MKTISDSALTADSLKRDGVLASPWQNEINVEFQERVSATNQIWGVLIVGGGITGITTAVLLQEAGLSCAVAEARHVGFGTTGGTTAYINTMLDTSYHMLESDFGASGAKLVAEATHQGRNQPPANVDLRYHFTIIVH</sequence>
<dbReference type="Pfam" id="PF01266">
    <property type="entry name" value="DAO"/>
    <property type="match status" value="1"/>
</dbReference>
<evidence type="ECO:0000313" key="2">
    <source>
        <dbReference type="EMBL" id="MFC3200011.1"/>
    </source>
</evidence>
<dbReference type="InterPro" id="IPR036188">
    <property type="entry name" value="FAD/NAD-bd_sf"/>
</dbReference>
<organism evidence="2 3">
    <name type="scientific">Parapedobacter deserti</name>
    <dbReference type="NCBI Taxonomy" id="1912957"/>
    <lineage>
        <taxon>Bacteria</taxon>
        <taxon>Pseudomonadati</taxon>
        <taxon>Bacteroidota</taxon>
        <taxon>Sphingobacteriia</taxon>
        <taxon>Sphingobacteriales</taxon>
        <taxon>Sphingobacteriaceae</taxon>
        <taxon>Parapedobacter</taxon>
    </lineage>
</organism>
<feature type="domain" description="FAD dependent oxidoreductase" evidence="1">
    <location>
        <begin position="45"/>
        <end position="114"/>
    </location>
</feature>
<name>A0ABV7JPU1_9SPHI</name>
<dbReference type="InterPro" id="IPR006076">
    <property type="entry name" value="FAD-dep_OxRdtase"/>
</dbReference>
<accession>A0ABV7JPU1</accession>
<evidence type="ECO:0000259" key="1">
    <source>
        <dbReference type="Pfam" id="PF01266"/>
    </source>
</evidence>
<dbReference type="Proteomes" id="UP001595526">
    <property type="component" value="Unassembled WGS sequence"/>
</dbReference>